<protein>
    <submittedName>
        <fullName evidence="6">MFS transporter</fullName>
    </submittedName>
</protein>
<dbReference type="InterPro" id="IPR011701">
    <property type="entry name" value="MFS"/>
</dbReference>
<sequence length="396" mass="41157">MQATRRWPVISALGIVQIFAWGSSYYLMAVLAAPIVTETGWPLPWVVGAISVALACAGLASPQVGNGIARFGGRPVLAIGSALLASGLAVIAAAPNLPAFYIGWCIIGLGMSAGLYDPAFATLGRLYKENARSAITALTLWGGFASTVCWPLSSWLLEQMGWRGTAITYAAIHLLICLPLVLRLIPKEPPLQPEAAPGETGSFLLLGHERMVFLLMAAILVIAGLSVTLISVYLLALLQAQGLSLSEAVALGTLLGPAQVAARIVEMAGRGRHHPIWALVVATGCVAIGLLLLALDMDVPGLAVILYGAGNGVFSIARGSLPLALFGRDRYPVAMGRLARPSLLAQAAAPLLGGVLMSGLGEGKTLMIVACLGLVNLALAVAMWGMIRKDTDRSAT</sequence>
<dbReference type="OrthoDB" id="7200137at2"/>
<feature type="transmembrane region" description="Helical" evidence="4">
    <location>
        <begin position="366"/>
        <end position="387"/>
    </location>
</feature>
<accession>A0A3P3DHR1</accession>
<dbReference type="GO" id="GO:0022857">
    <property type="term" value="F:transmembrane transporter activity"/>
    <property type="evidence" value="ECO:0007669"/>
    <property type="project" value="InterPro"/>
</dbReference>
<organism evidence="6 7">
    <name type="scientific">Falsigemmobacter faecalis</name>
    <dbReference type="NCBI Taxonomy" id="2488730"/>
    <lineage>
        <taxon>Bacteria</taxon>
        <taxon>Pseudomonadati</taxon>
        <taxon>Pseudomonadota</taxon>
        <taxon>Alphaproteobacteria</taxon>
        <taxon>Rhodobacterales</taxon>
        <taxon>Paracoccaceae</taxon>
        <taxon>Falsigemmobacter</taxon>
    </lineage>
</organism>
<dbReference type="EMBL" id="RRAZ01000016">
    <property type="protein sequence ID" value="RRH73785.1"/>
    <property type="molecule type" value="Genomic_DNA"/>
</dbReference>
<evidence type="ECO:0000313" key="7">
    <source>
        <dbReference type="Proteomes" id="UP000282125"/>
    </source>
</evidence>
<dbReference type="PROSITE" id="PS50850">
    <property type="entry name" value="MFS"/>
    <property type="match status" value="1"/>
</dbReference>
<evidence type="ECO:0000259" key="5">
    <source>
        <dbReference type="PROSITE" id="PS50850"/>
    </source>
</evidence>
<dbReference type="Proteomes" id="UP000282125">
    <property type="component" value="Unassembled WGS sequence"/>
</dbReference>
<dbReference type="Pfam" id="PF07690">
    <property type="entry name" value="MFS_1"/>
    <property type="match status" value="1"/>
</dbReference>
<feature type="transmembrane region" description="Helical" evidence="4">
    <location>
        <begin position="43"/>
        <end position="64"/>
    </location>
</feature>
<dbReference type="InterPro" id="IPR050327">
    <property type="entry name" value="Proton-linked_MCT"/>
</dbReference>
<dbReference type="Gene3D" id="1.20.1250.20">
    <property type="entry name" value="MFS general substrate transporter like domains"/>
    <property type="match status" value="1"/>
</dbReference>
<feature type="transmembrane region" description="Helical" evidence="4">
    <location>
        <begin position="101"/>
        <end position="123"/>
    </location>
</feature>
<keyword evidence="7" id="KW-1185">Reference proteome</keyword>
<dbReference type="InterPro" id="IPR020846">
    <property type="entry name" value="MFS_dom"/>
</dbReference>
<evidence type="ECO:0000256" key="3">
    <source>
        <dbReference type="ARBA" id="ARBA00023136"/>
    </source>
</evidence>
<feature type="domain" description="Major facilitator superfamily (MFS) profile" evidence="5">
    <location>
        <begin position="10"/>
        <end position="388"/>
    </location>
</feature>
<name>A0A3P3DHR1_9RHOB</name>
<evidence type="ECO:0000256" key="2">
    <source>
        <dbReference type="ARBA" id="ARBA00022989"/>
    </source>
</evidence>
<evidence type="ECO:0000256" key="1">
    <source>
        <dbReference type="ARBA" id="ARBA00022692"/>
    </source>
</evidence>
<dbReference type="PANTHER" id="PTHR11360">
    <property type="entry name" value="MONOCARBOXYLATE TRANSPORTER"/>
    <property type="match status" value="1"/>
</dbReference>
<dbReference type="AlphaFoldDB" id="A0A3P3DHR1"/>
<keyword evidence="3 4" id="KW-0472">Membrane</keyword>
<dbReference type="PANTHER" id="PTHR11360:SF308">
    <property type="entry name" value="BLL3089 PROTEIN"/>
    <property type="match status" value="1"/>
</dbReference>
<evidence type="ECO:0000256" key="4">
    <source>
        <dbReference type="SAM" id="Phobius"/>
    </source>
</evidence>
<keyword evidence="2 4" id="KW-1133">Transmembrane helix</keyword>
<feature type="transmembrane region" description="Helical" evidence="4">
    <location>
        <begin position="135"/>
        <end position="156"/>
    </location>
</feature>
<feature type="transmembrane region" description="Helical" evidence="4">
    <location>
        <begin position="212"/>
        <end position="236"/>
    </location>
</feature>
<feature type="transmembrane region" description="Helical" evidence="4">
    <location>
        <begin position="162"/>
        <end position="182"/>
    </location>
</feature>
<proteinExistence type="predicted"/>
<feature type="transmembrane region" description="Helical" evidence="4">
    <location>
        <begin position="277"/>
        <end position="295"/>
    </location>
</feature>
<gene>
    <name evidence="6" type="ORF">EG244_11970</name>
</gene>
<comment type="caution">
    <text evidence="6">The sequence shown here is derived from an EMBL/GenBank/DDBJ whole genome shotgun (WGS) entry which is preliminary data.</text>
</comment>
<feature type="transmembrane region" description="Helical" evidence="4">
    <location>
        <begin position="338"/>
        <end position="360"/>
    </location>
</feature>
<keyword evidence="1 4" id="KW-0812">Transmembrane</keyword>
<feature type="transmembrane region" description="Helical" evidence="4">
    <location>
        <begin position="76"/>
        <end position="95"/>
    </location>
</feature>
<dbReference type="InterPro" id="IPR036259">
    <property type="entry name" value="MFS_trans_sf"/>
</dbReference>
<dbReference type="RefSeq" id="WP_124965235.1">
    <property type="nucleotide sequence ID" value="NZ_RRAZ01000016.1"/>
</dbReference>
<evidence type="ECO:0000313" key="6">
    <source>
        <dbReference type="EMBL" id="RRH73785.1"/>
    </source>
</evidence>
<reference evidence="6 7" key="1">
    <citation type="submission" date="2018-11" db="EMBL/GenBank/DDBJ databases">
        <title>Gemmobacter sp. nov., YIM 102744-1 draft genome.</title>
        <authorList>
            <person name="Li G."/>
            <person name="Jiang Y."/>
        </authorList>
    </citation>
    <scope>NUCLEOTIDE SEQUENCE [LARGE SCALE GENOMIC DNA]</scope>
    <source>
        <strain evidence="6 7">YIM 102744-1</strain>
    </source>
</reference>
<feature type="transmembrane region" description="Helical" evidence="4">
    <location>
        <begin position="301"/>
        <end position="326"/>
    </location>
</feature>
<feature type="transmembrane region" description="Helical" evidence="4">
    <location>
        <begin position="12"/>
        <end position="37"/>
    </location>
</feature>
<dbReference type="SUPFAM" id="SSF103473">
    <property type="entry name" value="MFS general substrate transporter"/>
    <property type="match status" value="1"/>
</dbReference>